<dbReference type="EMBL" id="CADCTP010000361">
    <property type="protein sequence ID" value="CAA9284871.1"/>
    <property type="molecule type" value="Genomic_DNA"/>
</dbReference>
<keyword evidence="2" id="KW-0808">Transferase</keyword>
<feature type="region of interest" description="Disordered" evidence="1">
    <location>
        <begin position="1"/>
        <end position="160"/>
    </location>
</feature>
<reference evidence="2" key="1">
    <citation type="submission" date="2020-02" db="EMBL/GenBank/DDBJ databases">
        <authorList>
            <person name="Meier V. D."/>
        </authorList>
    </citation>
    <scope>NUCLEOTIDE SEQUENCE</scope>
    <source>
        <strain evidence="2">AVDCRST_MAG41</strain>
    </source>
</reference>
<feature type="compositionally biased region" description="Basic residues" evidence="1">
    <location>
        <begin position="92"/>
        <end position="103"/>
    </location>
</feature>
<feature type="compositionally biased region" description="Basic residues" evidence="1">
    <location>
        <begin position="123"/>
        <end position="148"/>
    </location>
</feature>
<dbReference type="AlphaFoldDB" id="A0A6J4JQK4"/>
<gene>
    <name evidence="2" type="ORF">AVDCRST_MAG41-3897</name>
</gene>
<protein>
    <submittedName>
        <fullName evidence="2">CDP-diacylglycerol--glycerol-3-phosphate 3-phosphatidyltransferase</fullName>
        <ecNumber evidence="2">2.7.8.5</ecNumber>
    </submittedName>
</protein>
<organism evidence="2">
    <name type="scientific">uncultured Mycobacteriales bacterium</name>
    <dbReference type="NCBI Taxonomy" id="581187"/>
    <lineage>
        <taxon>Bacteria</taxon>
        <taxon>Bacillati</taxon>
        <taxon>Actinomycetota</taxon>
        <taxon>Actinomycetes</taxon>
        <taxon>Mycobacteriales</taxon>
        <taxon>environmental samples</taxon>
    </lineage>
</organism>
<feature type="non-terminal residue" evidence="2">
    <location>
        <position position="160"/>
    </location>
</feature>
<name>A0A6J4JQK4_9ACTN</name>
<feature type="compositionally biased region" description="Basic residues" evidence="1">
    <location>
        <begin position="68"/>
        <end position="77"/>
    </location>
</feature>
<dbReference type="EC" id="2.7.8.5" evidence="2"/>
<sequence>GRGRRRGRARRPLAAGRGRHRGPRRPAGQPRRRGCHPLRPHLPVGLRARLARRPAVGRRLPAAAVVPRRPRPGLRRGRLPDGPAGVRPGAGRQRRHGRDRRRHDLGAPDPGDPDRLPAAGQRRAARVRRPRRHRRGRRLDRARGRRPHPVAAGGPPPPRL</sequence>
<feature type="compositionally biased region" description="Low complexity" evidence="1">
    <location>
        <begin position="57"/>
        <end position="67"/>
    </location>
</feature>
<dbReference type="GO" id="GO:0008444">
    <property type="term" value="F:CDP-diacylglycerol-glycerol-3-phosphate 3-phosphatidyltransferase activity"/>
    <property type="evidence" value="ECO:0007669"/>
    <property type="project" value="UniProtKB-EC"/>
</dbReference>
<feature type="compositionally biased region" description="Basic residues" evidence="1">
    <location>
        <begin position="1"/>
        <end position="39"/>
    </location>
</feature>
<evidence type="ECO:0000313" key="2">
    <source>
        <dbReference type="EMBL" id="CAA9284871.1"/>
    </source>
</evidence>
<proteinExistence type="predicted"/>
<evidence type="ECO:0000256" key="1">
    <source>
        <dbReference type="SAM" id="MobiDB-lite"/>
    </source>
</evidence>
<feature type="non-terminal residue" evidence="2">
    <location>
        <position position="1"/>
    </location>
</feature>
<accession>A0A6J4JQK4</accession>